<dbReference type="SUPFAM" id="SSF48179">
    <property type="entry name" value="6-phosphogluconate dehydrogenase C-terminal domain-like"/>
    <property type="match status" value="1"/>
</dbReference>
<dbReference type="UniPathway" id="UPA00115">
    <property type="reaction ID" value="UER00410"/>
</dbReference>
<feature type="domain" description="6-phosphogluconate dehydrogenase C-terminal" evidence="16">
    <location>
        <begin position="177"/>
        <end position="463"/>
    </location>
</feature>
<dbReference type="SMART" id="SM01350">
    <property type="entry name" value="6PGD"/>
    <property type="match status" value="1"/>
</dbReference>
<feature type="active site" description="Proton donor" evidence="13">
    <location>
        <position position="188"/>
    </location>
</feature>
<feature type="binding site" description="in other chain" evidence="14">
    <location>
        <begin position="127"/>
        <end position="129"/>
    </location>
    <ligand>
        <name>substrate</name>
        <note>ligand shared between dimeric partners</note>
    </ligand>
</feature>
<feature type="binding site" description="in other chain" evidence="14">
    <location>
        <position position="286"/>
    </location>
    <ligand>
        <name>substrate</name>
        <note>ligand shared between dimeric partners</note>
    </ligand>
</feature>
<evidence type="ECO:0000256" key="1">
    <source>
        <dbReference type="ARBA" id="ARBA00002526"/>
    </source>
</evidence>
<evidence type="ECO:0000256" key="8">
    <source>
        <dbReference type="ARBA" id="ARBA00023002"/>
    </source>
</evidence>
<evidence type="ECO:0000256" key="11">
    <source>
        <dbReference type="ARBA" id="ARBA00048640"/>
    </source>
</evidence>
<dbReference type="FunFam" id="1.10.1040.10:FF:000032">
    <property type="entry name" value="6-phosphogluconate dehydrogenase, decarboxylating"/>
    <property type="match status" value="1"/>
</dbReference>
<evidence type="ECO:0000256" key="4">
    <source>
        <dbReference type="ARBA" id="ARBA00011738"/>
    </source>
</evidence>
<name>A0A438AKK5_9RHOB</name>
<keyword evidence="8 12" id="KW-0560">Oxidoreductase</keyword>
<dbReference type="InterPro" id="IPR006115">
    <property type="entry name" value="6PGDH_NADP-bd"/>
</dbReference>
<evidence type="ECO:0000256" key="2">
    <source>
        <dbReference type="ARBA" id="ARBA00004874"/>
    </source>
</evidence>
<dbReference type="AlphaFoldDB" id="A0A438AKK5"/>
<dbReference type="InterPro" id="IPR008927">
    <property type="entry name" value="6-PGluconate_DH-like_C_sf"/>
</dbReference>
<comment type="similarity">
    <text evidence="3 12 15">Belongs to the 6-phosphogluconate dehydrogenase family.</text>
</comment>
<feature type="binding site" description="in other chain" evidence="14">
    <location>
        <begin position="184"/>
        <end position="185"/>
    </location>
    <ligand>
        <name>substrate</name>
        <note>ligand shared between dimeric partners</note>
    </ligand>
</feature>
<dbReference type="Gene3D" id="3.40.50.720">
    <property type="entry name" value="NAD(P)-binding Rossmann-like Domain"/>
    <property type="match status" value="1"/>
</dbReference>
<dbReference type="PROSITE" id="PS00461">
    <property type="entry name" value="6PGD"/>
    <property type="match status" value="1"/>
</dbReference>
<evidence type="ECO:0000256" key="7">
    <source>
        <dbReference type="ARBA" id="ARBA00022857"/>
    </source>
</evidence>
<organism evidence="17 18">
    <name type="scientific">Mesobaculum littorinae</name>
    <dbReference type="NCBI Taxonomy" id="2486419"/>
    <lineage>
        <taxon>Bacteria</taxon>
        <taxon>Pseudomonadati</taxon>
        <taxon>Pseudomonadota</taxon>
        <taxon>Alphaproteobacteria</taxon>
        <taxon>Rhodobacterales</taxon>
        <taxon>Roseobacteraceae</taxon>
        <taxon>Mesobaculum</taxon>
    </lineage>
</organism>
<keyword evidence="10 12" id="KW-0570">Pentose shunt</keyword>
<dbReference type="InterPro" id="IPR006114">
    <property type="entry name" value="6PGDH_C"/>
</dbReference>
<dbReference type="Gene3D" id="1.20.5.320">
    <property type="entry name" value="6-Phosphogluconate Dehydrogenase, domain 3"/>
    <property type="match status" value="1"/>
</dbReference>
<dbReference type="RefSeq" id="WP_127904641.1">
    <property type="nucleotide sequence ID" value="NZ_RQXX01000001.1"/>
</dbReference>
<dbReference type="NCBIfam" id="NF006765">
    <property type="entry name" value="PRK09287.1"/>
    <property type="match status" value="1"/>
</dbReference>
<evidence type="ECO:0000256" key="12">
    <source>
        <dbReference type="PIRNR" id="PIRNR000109"/>
    </source>
</evidence>
<dbReference type="PANTHER" id="PTHR11811">
    <property type="entry name" value="6-PHOSPHOGLUCONATE DEHYDROGENASE"/>
    <property type="match status" value="1"/>
</dbReference>
<dbReference type="GO" id="GO:0050661">
    <property type="term" value="F:NADP binding"/>
    <property type="evidence" value="ECO:0007669"/>
    <property type="project" value="InterPro"/>
</dbReference>
<reference evidence="17 18" key="1">
    <citation type="submission" date="2018-11" db="EMBL/GenBank/DDBJ databases">
        <title>Mesobaculum littorinae gen. nov., sp. nov., isolated from Littorina scabra that represents a novel genus of the order Rhodobacteraceae.</title>
        <authorList>
            <person name="Li F."/>
        </authorList>
    </citation>
    <scope>NUCLEOTIDE SEQUENCE [LARGE SCALE GENOMIC DNA]</scope>
    <source>
        <strain evidence="17 18">M0103</strain>
    </source>
</reference>
<evidence type="ECO:0000313" key="17">
    <source>
        <dbReference type="EMBL" id="RVV99200.1"/>
    </source>
</evidence>
<dbReference type="InterPro" id="IPR006183">
    <property type="entry name" value="Pgluconate_DH"/>
</dbReference>
<gene>
    <name evidence="17" type="primary">gndA</name>
    <name evidence="17" type="ORF">EKE94_00440</name>
</gene>
<keyword evidence="7 12" id="KW-0521">NADP</keyword>
<evidence type="ECO:0000259" key="16">
    <source>
        <dbReference type="SMART" id="SM01350"/>
    </source>
</evidence>
<dbReference type="InterPro" id="IPR006184">
    <property type="entry name" value="6PGdom_BS"/>
</dbReference>
<feature type="binding site" evidence="14">
    <location>
        <position position="441"/>
    </location>
    <ligand>
        <name>substrate</name>
        <note>ligand shared between dimeric partners</note>
    </ligand>
</feature>
<dbReference type="Gene3D" id="1.10.1040.10">
    <property type="entry name" value="N-(1-d-carboxylethyl)-l-norvaline Dehydrogenase, domain 2"/>
    <property type="match status" value="1"/>
</dbReference>
<proteinExistence type="inferred from homology"/>
<dbReference type="EMBL" id="RQXX01000001">
    <property type="protein sequence ID" value="RVV99200.1"/>
    <property type="molecule type" value="Genomic_DNA"/>
</dbReference>
<feature type="active site" description="Proton acceptor" evidence="13">
    <location>
        <position position="181"/>
    </location>
</feature>
<feature type="binding site" description="in other chain" evidence="14">
    <location>
        <position position="259"/>
    </location>
    <ligand>
        <name>substrate</name>
        <note>ligand shared between dimeric partners</note>
    </ligand>
</feature>
<evidence type="ECO:0000256" key="9">
    <source>
        <dbReference type="ARBA" id="ARBA00023064"/>
    </source>
</evidence>
<dbReference type="NCBIfam" id="TIGR00873">
    <property type="entry name" value="gnd"/>
    <property type="match status" value="1"/>
</dbReference>
<dbReference type="GO" id="GO:0019521">
    <property type="term" value="P:D-gluconate metabolic process"/>
    <property type="evidence" value="ECO:0007669"/>
    <property type="project" value="UniProtKB-KW"/>
</dbReference>
<feature type="binding site" description="in other chain" evidence="14">
    <location>
        <position position="101"/>
    </location>
    <ligand>
        <name>substrate</name>
        <note>ligand shared between dimeric partners</note>
    </ligand>
</feature>
<dbReference type="OrthoDB" id="9804542at2"/>
<dbReference type="Proteomes" id="UP000285908">
    <property type="component" value="Unassembled WGS sequence"/>
</dbReference>
<evidence type="ECO:0000256" key="14">
    <source>
        <dbReference type="PIRSR" id="PIRSR000109-2"/>
    </source>
</evidence>
<evidence type="ECO:0000313" key="18">
    <source>
        <dbReference type="Proteomes" id="UP000285908"/>
    </source>
</evidence>
<dbReference type="EC" id="1.1.1.44" evidence="5 12"/>
<dbReference type="InterPro" id="IPR013328">
    <property type="entry name" value="6PGD_dom2"/>
</dbReference>
<protein>
    <recommendedName>
        <fullName evidence="6 12">6-phosphogluconate dehydrogenase, decarboxylating</fullName>
        <ecNumber evidence="5 12">1.1.1.44</ecNumber>
    </recommendedName>
</protein>
<evidence type="ECO:0000256" key="6">
    <source>
        <dbReference type="ARBA" id="ARBA00018193"/>
    </source>
</evidence>
<evidence type="ECO:0000256" key="13">
    <source>
        <dbReference type="PIRSR" id="PIRSR000109-1"/>
    </source>
</evidence>
<comment type="caution">
    <text evidence="17">The sequence shown here is derived from an EMBL/GenBank/DDBJ whole genome shotgun (WGS) entry which is preliminary data.</text>
</comment>
<evidence type="ECO:0000256" key="5">
    <source>
        <dbReference type="ARBA" id="ARBA00013011"/>
    </source>
</evidence>
<comment type="function">
    <text evidence="1 12">Catalyzes the oxidative decarboxylation of 6-phosphogluconate to ribulose 5-phosphate and CO(2), with concomitant reduction of NADP to NADPH.</text>
</comment>
<comment type="catalytic activity">
    <reaction evidence="11 12 15">
        <text>6-phospho-D-gluconate + NADP(+) = D-ribulose 5-phosphate + CO2 + NADPH</text>
        <dbReference type="Rhea" id="RHEA:10116"/>
        <dbReference type="ChEBI" id="CHEBI:16526"/>
        <dbReference type="ChEBI" id="CHEBI:57783"/>
        <dbReference type="ChEBI" id="CHEBI:58121"/>
        <dbReference type="ChEBI" id="CHEBI:58349"/>
        <dbReference type="ChEBI" id="CHEBI:58759"/>
        <dbReference type="EC" id="1.1.1.44"/>
    </reaction>
</comment>
<dbReference type="GO" id="GO:0006098">
    <property type="term" value="P:pentose-phosphate shunt"/>
    <property type="evidence" value="ECO:0007669"/>
    <property type="project" value="UniProtKB-UniPathway"/>
</dbReference>
<dbReference type="Pfam" id="PF03446">
    <property type="entry name" value="NAD_binding_2"/>
    <property type="match status" value="1"/>
</dbReference>
<dbReference type="InterPro" id="IPR006113">
    <property type="entry name" value="6PGDH_Gnd/GntZ"/>
</dbReference>
<evidence type="ECO:0000256" key="10">
    <source>
        <dbReference type="ARBA" id="ARBA00023126"/>
    </source>
</evidence>
<comment type="pathway">
    <text evidence="2 12 15">Carbohydrate degradation; pentose phosphate pathway; D-ribulose 5-phosphate from D-glucose 6-phosphate (oxidative stage): step 3/3.</text>
</comment>
<dbReference type="InterPro" id="IPR036291">
    <property type="entry name" value="NAD(P)-bd_dom_sf"/>
</dbReference>
<keyword evidence="18" id="KW-1185">Reference proteome</keyword>
<feature type="binding site" description="in other chain" evidence="14">
    <location>
        <position position="189"/>
    </location>
    <ligand>
        <name>substrate</name>
        <note>ligand shared between dimeric partners</note>
    </ligand>
</feature>
<keyword evidence="9 15" id="KW-0311">Gluconate utilization</keyword>
<accession>A0A438AKK5</accession>
<dbReference type="GO" id="GO:0004616">
    <property type="term" value="F:phosphogluconate dehydrogenase (decarboxylating) activity"/>
    <property type="evidence" value="ECO:0007669"/>
    <property type="project" value="UniProtKB-EC"/>
</dbReference>
<dbReference type="Pfam" id="PF00393">
    <property type="entry name" value="6PGD"/>
    <property type="match status" value="1"/>
</dbReference>
<evidence type="ECO:0000256" key="3">
    <source>
        <dbReference type="ARBA" id="ARBA00008419"/>
    </source>
</evidence>
<dbReference type="PRINTS" id="PR00076">
    <property type="entry name" value="6PGDHDRGNASE"/>
</dbReference>
<feature type="binding site" evidence="14">
    <location>
        <position position="447"/>
    </location>
    <ligand>
        <name>substrate</name>
        <note>ligand shared between dimeric partners</note>
    </ligand>
</feature>
<dbReference type="PIRSF" id="PIRSF000109">
    <property type="entry name" value="6PGD"/>
    <property type="match status" value="1"/>
</dbReference>
<sequence>MARIGVIGTGVMGAALSLNMAEKGVAVAVHDLDAASIGRLIDRAGPLAENLTAAETTEALLAALPTPRAILVMVPSGAVDAVIDGLAPQLAPGDLIIDGGNSDFLDTRRREAALSERGLNFFGMGVSGGEEGARHGPSLMIGGRQEAWGLVEDILTAIAARHEGEPCAAWLGPDGAGHFVKTVHNGIEYADMQMIAEIYGIMRDGARQSAAEIGAMFEGWRTGPLSSYLIEITGQILAAEDPETGRPAVDVIRDSAGQKGTGRWTVIEALKLGQSASVIEAAVAARAWSSRAEARQAGAALFAPAGGGAGAPAVDELGRALLAARIIGFGQGLTLMRSASDAFDWDLDLARAAEIWRAGCIIRSVLLDDIAGAARAGLPEGELTHAPAFSAMLEETIPSLRRVVLAALGQGLPVPALAAALGYHDTMRQARGTANLIQAQRDVFGAHGFDYIDGRADRHGPWGA</sequence>
<evidence type="ECO:0000256" key="15">
    <source>
        <dbReference type="RuleBase" id="RU000485"/>
    </source>
</evidence>
<dbReference type="SUPFAM" id="SSF51735">
    <property type="entry name" value="NAD(P)-binding Rossmann-fold domains"/>
    <property type="match status" value="1"/>
</dbReference>
<comment type="subunit">
    <text evidence="4 12">Homodimer.</text>
</comment>